<feature type="non-terminal residue" evidence="3">
    <location>
        <position position="33"/>
    </location>
</feature>
<dbReference type="Pfam" id="PF08205">
    <property type="entry name" value="C2-set_2"/>
    <property type="match status" value="1"/>
</dbReference>
<dbReference type="Proteomes" id="UP000886998">
    <property type="component" value="Unassembled WGS sequence"/>
</dbReference>
<organism evidence="3 4">
    <name type="scientific">Trichonephila inaurata madagascariensis</name>
    <dbReference type="NCBI Taxonomy" id="2747483"/>
    <lineage>
        <taxon>Eukaryota</taxon>
        <taxon>Metazoa</taxon>
        <taxon>Ecdysozoa</taxon>
        <taxon>Arthropoda</taxon>
        <taxon>Chelicerata</taxon>
        <taxon>Arachnida</taxon>
        <taxon>Araneae</taxon>
        <taxon>Araneomorphae</taxon>
        <taxon>Entelegynae</taxon>
        <taxon>Araneoidea</taxon>
        <taxon>Nephilidae</taxon>
        <taxon>Trichonephila</taxon>
        <taxon>Trichonephila inaurata</taxon>
    </lineage>
</organism>
<dbReference type="Gene3D" id="2.60.40.10">
    <property type="entry name" value="Immunoglobulins"/>
    <property type="match status" value="1"/>
</dbReference>
<reference evidence="3" key="1">
    <citation type="submission" date="2020-08" db="EMBL/GenBank/DDBJ databases">
        <title>Multicomponent nature underlies the extraordinary mechanical properties of spider dragline silk.</title>
        <authorList>
            <person name="Kono N."/>
            <person name="Nakamura H."/>
            <person name="Mori M."/>
            <person name="Yoshida Y."/>
            <person name="Ohtoshi R."/>
            <person name="Malay A.D."/>
            <person name="Moran D.A.P."/>
            <person name="Tomita M."/>
            <person name="Numata K."/>
            <person name="Arakawa K."/>
        </authorList>
    </citation>
    <scope>NUCLEOTIDE SEQUENCE</scope>
</reference>
<keyword evidence="1" id="KW-1015">Disulfide bond</keyword>
<feature type="domain" description="Ig-like" evidence="2">
    <location>
        <begin position="1"/>
        <end position="33"/>
    </location>
</feature>
<evidence type="ECO:0000313" key="3">
    <source>
        <dbReference type="EMBL" id="GFY52128.1"/>
    </source>
</evidence>
<dbReference type="AlphaFoldDB" id="A0A8X7C2X5"/>
<name>A0A8X7C2X5_9ARAC</name>
<sequence>MNRYPIGSAVNVTCVFGPSKPPAELTWYINGDK</sequence>
<keyword evidence="4" id="KW-1185">Reference proteome</keyword>
<dbReference type="PROSITE" id="PS50835">
    <property type="entry name" value="IG_LIKE"/>
    <property type="match status" value="1"/>
</dbReference>
<protein>
    <recommendedName>
        <fullName evidence="2">Ig-like domain-containing protein</fullName>
    </recommendedName>
</protein>
<evidence type="ECO:0000256" key="1">
    <source>
        <dbReference type="ARBA" id="ARBA00023157"/>
    </source>
</evidence>
<proteinExistence type="predicted"/>
<dbReference type="InterPro" id="IPR007110">
    <property type="entry name" value="Ig-like_dom"/>
</dbReference>
<evidence type="ECO:0000259" key="2">
    <source>
        <dbReference type="PROSITE" id="PS50835"/>
    </source>
</evidence>
<evidence type="ECO:0000313" key="4">
    <source>
        <dbReference type="Proteomes" id="UP000886998"/>
    </source>
</evidence>
<gene>
    <name evidence="3" type="ORF">TNIN_180341</name>
</gene>
<dbReference type="OrthoDB" id="6333371at2759"/>
<accession>A0A8X7C2X5</accession>
<dbReference type="InterPro" id="IPR013783">
    <property type="entry name" value="Ig-like_fold"/>
</dbReference>
<dbReference type="EMBL" id="BMAV01008483">
    <property type="protein sequence ID" value="GFY52128.1"/>
    <property type="molecule type" value="Genomic_DNA"/>
</dbReference>
<dbReference type="InterPro" id="IPR013162">
    <property type="entry name" value="CD80_C2-set"/>
</dbReference>
<comment type="caution">
    <text evidence="3">The sequence shown here is derived from an EMBL/GenBank/DDBJ whole genome shotgun (WGS) entry which is preliminary data.</text>
</comment>